<keyword evidence="2" id="KW-0808">Transferase</keyword>
<dbReference type="AlphaFoldDB" id="A0A553JQ87"/>
<dbReference type="EMBL" id="VKGK01000009">
    <property type="protein sequence ID" value="TRY14634.1"/>
    <property type="molecule type" value="Genomic_DNA"/>
</dbReference>
<name>A0A553JQ87_SHEHA</name>
<feature type="domain" description="Glycosyltransferase 2-like" evidence="1">
    <location>
        <begin position="7"/>
        <end position="164"/>
    </location>
</feature>
<evidence type="ECO:0000313" key="2">
    <source>
        <dbReference type="EMBL" id="TRY14634.1"/>
    </source>
</evidence>
<dbReference type="InterPro" id="IPR029044">
    <property type="entry name" value="Nucleotide-diphossugar_trans"/>
</dbReference>
<keyword evidence="3" id="KW-1185">Reference proteome</keyword>
<dbReference type="SUPFAM" id="SSF53448">
    <property type="entry name" value="Nucleotide-diphospho-sugar transferases"/>
    <property type="match status" value="1"/>
</dbReference>
<dbReference type="OrthoDB" id="848759at2"/>
<reference evidence="3" key="1">
    <citation type="submission" date="2019-07" db="EMBL/GenBank/DDBJ databases">
        <title>Shewanella sp. YLB-08 draft genomic sequence.</title>
        <authorList>
            <person name="Yu L."/>
        </authorList>
    </citation>
    <scope>NUCLEOTIDE SEQUENCE [LARGE SCALE GENOMIC DNA]</scope>
    <source>
        <strain evidence="3">JCM 20706</strain>
    </source>
</reference>
<organism evidence="2 3">
    <name type="scientific">Shewanella hanedai</name>
    <name type="common">Alteromonas hanedai</name>
    <dbReference type="NCBI Taxonomy" id="25"/>
    <lineage>
        <taxon>Bacteria</taxon>
        <taxon>Pseudomonadati</taxon>
        <taxon>Pseudomonadota</taxon>
        <taxon>Gammaproteobacteria</taxon>
        <taxon>Alteromonadales</taxon>
        <taxon>Shewanellaceae</taxon>
        <taxon>Shewanella</taxon>
    </lineage>
</organism>
<dbReference type="Pfam" id="PF00535">
    <property type="entry name" value="Glycos_transf_2"/>
    <property type="match status" value="1"/>
</dbReference>
<protein>
    <submittedName>
        <fullName evidence="2">Glycosyltransferase family 2 protein</fullName>
    </submittedName>
</protein>
<dbReference type="Gene3D" id="3.90.550.10">
    <property type="entry name" value="Spore Coat Polysaccharide Biosynthesis Protein SpsA, Chain A"/>
    <property type="match status" value="1"/>
</dbReference>
<dbReference type="Proteomes" id="UP000318126">
    <property type="component" value="Unassembled WGS sequence"/>
</dbReference>
<dbReference type="RefSeq" id="WP_144039955.1">
    <property type="nucleotide sequence ID" value="NZ_BMPL01000007.1"/>
</dbReference>
<dbReference type="GO" id="GO:0016740">
    <property type="term" value="F:transferase activity"/>
    <property type="evidence" value="ECO:0007669"/>
    <property type="project" value="UniProtKB-KW"/>
</dbReference>
<dbReference type="InterPro" id="IPR001173">
    <property type="entry name" value="Glyco_trans_2-like"/>
</dbReference>
<gene>
    <name evidence="2" type="ORF">FN961_09560</name>
</gene>
<accession>A0A553JQ87</accession>
<evidence type="ECO:0000313" key="3">
    <source>
        <dbReference type="Proteomes" id="UP000318126"/>
    </source>
</evidence>
<proteinExistence type="predicted"/>
<comment type="caution">
    <text evidence="2">The sequence shown here is derived from an EMBL/GenBank/DDBJ whole genome shotgun (WGS) entry which is preliminary data.</text>
</comment>
<sequence length="251" mass="29416">MDNPQVSFVLTSCNRFDLLEETLISFFKFNTYPIAQYVIIEDSHNRDKLERVLAKFSDIDFTVLNNEPQLGQMKSIDRAYAAVTSEYIFHCEDDWEFYRKGFIEESFKILNADEKVVTVWLREQNDTNEHPVEAEVFYCGEDQSTPYQIMKRNHKRRERSSLWHGFTFNPGLRRLKDYQLFAPIGELEGELNMSQLYHEKGFKAAIFPEGSVRHIGDHRGIRYKVGQSQFAKDFSVGFKRVKAKICNILGL</sequence>
<evidence type="ECO:0000259" key="1">
    <source>
        <dbReference type="Pfam" id="PF00535"/>
    </source>
</evidence>